<dbReference type="EMBL" id="JBHUOF010000048">
    <property type="protein sequence ID" value="MFD2802391.1"/>
    <property type="molecule type" value="Genomic_DNA"/>
</dbReference>
<comment type="caution">
    <text evidence="3">The sequence shown here is derived from an EMBL/GenBank/DDBJ whole genome shotgun (WGS) entry which is preliminary data.</text>
</comment>
<feature type="region of interest" description="Disordered" evidence="1">
    <location>
        <begin position="1"/>
        <end position="27"/>
    </location>
</feature>
<keyword evidence="2" id="KW-0812">Transmembrane</keyword>
<feature type="transmembrane region" description="Helical" evidence="2">
    <location>
        <begin position="39"/>
        <end position="60"/>
    </location>
</feature>
<dbReference type="Proteomes" id="UP001597478">
    <property type="component" value="Unassembled WGS sequence"/>
</dbReference>
<evidence type="ECO:0000256" key="1">
    <source>
        <dbReference type="SAM" id="MobiDB-lite"/>
    </source>
</evidence>
<feature type="compositionally biased region" description="Basic and acidic residues" evidence="1">
    <location>
        <begin position="1"/>
        <end position="12"/>
    </location>
</feature>
<keyword evidence="4" id="KW-1185">Reference proteome</keyword>
<organism evidence="3 4">
    <name type="scientific">Prauserella oleivorans</name>
    <dbReference type="NCBI Taxonomy" id="1478153"/>
    <lineage>
        <taxon>Bacteria</taxon>
        <taxon>Bacillati</taxon>
        <taxon>Actinomycetota</taxon>
        <taxon>Actinomycetes</taxon>
        <taxon>Pseudonocardiales</taxon>
        <taxon>Pseudonocardiaceae</taxon>
        <taxon>Prauserella</taxon>
    </lineage>
</organism>
<feature type="transmembrane region" description="Helical" evidence="2">
    <location>
        <begin position="100"/>
        <end position="119"/>
    </location>
</feature>
<dbReference type="RefSeq" id="WP_377394486.1">
    <property type="nucleotide sequence ID" value="NZ_JBHSAN010000052.1"/>
</dbReference>
<evidence type="ECO:0000313" key="4">
    <source>
        <dbReference type="Proteomes" id="UP001597478"/>
    </source>
</evidence>
<protein>
    <recommendedName>
        <fullName evidence="5">Integral membrane protein</fullName>
    </recommendedName>
</protein>
<feature type="transmembrane region" description="Helical" evidence="2">
    <location>
        <begin position="66"/>
        <end position="88"/>
    </location>
</feature>
<reference evidence="4" key="1">
    <citation type="journal article" date="2019" name="Int. J. Syst. Evol. Microbiol.">
        <title>The Global Catalogue of Microorganisms (GCM) 10K type strain sequencing project: providing services to taxonomists for standard genome sequencing and annotation.</title>
        <authorList>
            <consortium name="The Broad Institute Genomics Platform"/>
            <consortium name="The Broad Institute Genome Sequencing Center for Infectious Disease"/>
            <person name="Wu L."/>
            <person name="Ma J."/>
        </authorList>
    </citation>
    <scope>NUCLEOTIDE SEQUENCE [LARGE SCALE GENOMIC DNA]</scope>
    <source>
        <strain evidence="4">IBRC-M 10906</strain>
    </source>
</reference>
<accession>A0ABW5WJ00</accession>
<keyword evidence="2" id="KW-1133">Transmembrane helix</keyword>
<keyword evidence="2" id="KW-0472">Membrane</keyword>
<evidence type="ECO:0000256" key="2">
    <source>
        <dbReference type="SAM" id="Phobius"/>
    </source>
</evidence>
<sequence>MTHPADPHRNPHDLPAAPPVNPGEQAPLAQGKRAGFGSALLAALVWVPVNFVIALLVAGAPSAEQAGAFIGASIVPAVLAGLVTWLIAKRSTPAWAFWKLVLLALPFYLLVRLLLASASTGA</sequence>
<name>A0ABW5WJ00_9PSEU</name>
<evidence type="ECO:0000313" key="3">
    <source>
        <dbReference type="EMBL" id="MFD2802391.1"/>
    </source>
</evidence>
<proteinExistence type="predicted"/>
<evidence type="ECO:0008006" key="5">
    <source>
        <dbReference type="Google" id="ProtNLM"/>
    </source>
</evidence>
<gene>
    <name evidence="3" type="ORF">ACFS2C_23665</name>
</gene>